<dbReference type="EMBL" id="JBBUTG010000019">
    <property type="protein sequence ID" value="MEK8033665.1"/>
    <property type="molecule type" value="Genomic_DNA"/>
</dbReference>
<sequence length="421" mass="43843">MAVATTGVALCAAFSAGRAAAACDTLDQRVRASTVPVGGSVSPSDEYTPVVIAPRGDGTSVLAWTDRSASRIQLAKLTPADALKTSLPPLAGLEVHAALPLADGTALAVMANDPDIYSPKYCWRADTPDKAVCGKMDLVRLDTAGQPLSRTTLTEKGNVDSDGAQFIWWYGHTARLATDGSRIGVYFRSAMSTPRPGAPGEVDIHAGDTLKFVDAANGALLKGGWEWGCSHSWSVRLAHSSKRWGAACHGDAYPNAMRVSRLATPTSTPDDLQWLSGTDPARRALGGLVPSGGGFWIDYLQPAANGLELKLAKVPATGGALKKVSTIAAGTALDATYPFRPYMAAYGQGKLLLGWKASGQLKLAVADAGTGELIEGPISTTLKIDSFQDMATAPNGDVLWAYSSGGSNVLVNRVAACSLAR</sequence>
<feature type="signal peptide" evidence="1">
    <location>
        <begin position="1"/>
        <end position="21"/>
    </location>
</feature>
<protein>
    <submittedName>
        <fullName evidence="2">Uncharacterized protein</fullName>
    </submittedName>
</protein>
<organism evidence="2 3">
    <name type="scientific">Ideonella lacteola</name>
    <dbReference type="NCBI Taxonomy" id="2984193"/>
    <lineage>
        <taxon>Bacteria</taxon>
        <taxon>Pseudomonadati</taxon>
        <taxon>Pseudomonadota</taxon>
        <taxon>Betaproteobacteria</taxon>
        <taxon>Burkholderiales</taxon>
        <taxon>Sphaerotilaceae</taxon>
        <taxon>Ideonella</taxon>
    </lineage>
</organism>
<dbReference type="Proteomes" id="UP001371218">
    <property type="component" value="Unassembled WGS sequence"/>
</dbReference>
<proteinExistence type="predicted"/>
<evidence type="ECO:0000313" key="3">
    <source>
        <dbReference type="Proteomes" id="UP001371218"/>
    </source>
</evidence>
<reference evidence="2 3" key="1">
    <citation type="submission" date="2024-04" db="EMBL/GenBank/DDBJ databases">
        <title>Novel species of the genus Ideonella isolated from streams.</title>
        <authorList>
            <person name="Lu H."/>
        </authorList>
    </citation>
    <scope>NUCLEOTIDE SEQUENCE [LARGE SCALE GENOMIC DNA]</scope>
    <source>
        <strain evidence="2 3">DXS29W</strain>
    </source>
</reference>
<comment type="caution">
    <text evidence="2">The sequence shown here is derived from an EMBL/GenBank/DDBJ whole genome shotgun (WGS) entry which is preliminary data.</text>
</comment>
<evidence type="ECO:0000313" key="2">
    <source>
        <dbReference type="EMBL" id="MEK8033665.1"/>
    </source>
</evidence>
<evidence type="ECO:0000256" key="1">
    <source>
        <dbReference type="SAM" id="SignalP"/>
    </source>
</evidence>
<keyword evidence="1" id="KW-0732">Signal</keyword>
<feature type="chain" id="PRO_5045845553" evidence="1">
    <location>
        <begin position="22"/>
        <end position="421"/>
    </location>
</feature>
<name>A0ABU9BYK5_9BURK</name>
<accession>A0ABU9BYK5</accession>
<gene>
    <name evidence="2" type="ORF">AACH06_22815</name>
</gene>
<keyword evidence="3" id="KW-1185">Reference proteome</keyword>
<dbReference type="RefSeq" id="WP_341428089.1">
    <property type="nucleotide sequence ID" value="NZ_JBBUTG010000019.1"/>
</dbReference>